<evidence type="ECO:0000256" key="4">
    <source>
        <dbReference type="ARBA" id="ARBA00022833"/>
    </source>
</evidence>
<sequence length="283" mass="31142">MTRPSTDSYADSATRFPVYFVSHGGGPWPWVDGMREQFARTEQAFRQMPQRFPAKPKAVLVITGHWEAEAFTVSTAEHPSMEYDYYGFPEHTYRIQYRAPGAPALAARVRELLGAAGMESAEDPRRGFDHGTFVPMALMYPEADIPVVMLSMKSSYDPAEHIRLGQALVPLRDEGVLIIGSGLTYHNMRGFGRPTSTPVASAFEAYLNDAITAPTAAVRNERLVHWEAAPGARLAHPQEDHLIPLMVVAGAAGDDVGRRLFVDQAMNVAMASYEFGTVAEPSE</sequence>
<dbReference type="SUPFAM" id="SSF53213">
    <property type="entry name" value="LigB-like"/>
    <property type="match status" value="1"/>
</dbReference>
<gene>
    <name evidence="7" type="ORF">RD110_09425</name>
</gene>
<feature type="domain" description="Extradiol ring-cleavage dioxygenase class III enzyme subunit B" evidence="6">
    <location>
        <begin position="18"/>
        <end position="256"/>
    </location>
</feature>
<keyword evidence="3" id="KW-0479">Metal-binding</keyword>
<organism evidence="7 8">
    <name type="scientific">Rhodoferax koreensis</name>
    <dbReference type="NCBI Taxonomy" id="1842727"/>
    <lineage>
        <taxon>Bacteria</taxon>
        <taxon>Pseudomonadati</taxon>
        <taxon>Pseudomonadota</taxon>
        <taxon>Betaproteobacteria</taxon>
        <taxon>Burkholderiales</taxon>
        <taxon>Comamonadaceae</taxon>
        <taxon>Rhodoferax</taxon>
    </lineage>
</organism>
<dbReference type="Gene3D" id="3.40.830.10">
    <property type="entry name" value="LigB-like"/>
    <property type="match status" value="1"/>
</dbReference>
<evidence type="ECO:0000256" key="5">
    <source>
        <dbReference type="ARBA" id="ARBA00023002"/>
    </source>
</evidence>
<evidence type="ECO:0000256" key="2">
    <source>
        <dbReference type="ARBA" id="ARBA00007581"/>
    </source>
</evidence>
<keyword evidence="5" id="KW-0560">Oxidoreductase</keyword>
<dbReference type="InterPro" id="IPR004183">
    <property type="entry name" value="Xdiol_dOase_suB"/>
</dbReference>
<dbReference type="Pfam" id="PF02900">
    <property type="entry name" value="LigB"/>
    <property type="match status" value="1"/>
</dbReference>
<keyword evidence="4" id="KW-0862">Zinc</keyword>
<dbReference type="GO" id="GO:0016702">
    <property type="term" value="F:oxidoreductase activity, acting on single donors with incorporation of molecular oxygen, incorporation of two atoms of oxygen"/>
    <property type="evidence" value="ECO:0007669"/>
    <property type="project" value="UniProtKB-ARBA"/>
</dbReference>
<keyword evidence="8" id="KW-1185">Reference proteome</keyword>
<protein>
    <submittedName>
        <fullName evidence="7">Dioxygenase</fullName>
    </submittedName>
</protein>
<evidence type="ECO:0000313" key="7">
    <source>
        <dbReference type="EMBL" id="APW40589.1"/>
    </source>
</evidence>
<accession>A0A1P8K3K5</accession>
<dbReference type="OrthoDB" id="9790889at2"/>
<proteinExistence type="inferred from homology"/>
<dbReference type="EMBL" id="CP019236">
    <property type="protein sequence ID" value="APW40589.1"/>
    <property type="molecule type" value="Genomic_DNA"/>
</dbReference>
<dbReference type="PANTHER" id="PTHR30096:SF0">
    <property type="entry name" value="4,5-DOPA DIOXYGENASE EXTRADIOL-LIKE PROTEIN"/>
    <property type="match status" value="1"/>
</dbReference>
<keyword evidence="7" id="KW-0223">Dioxygenase</keyword>
<dbReference type="PANTHER" id="PTHR30096">
    <property type="entry name" value="4,5-DOPA DIOXYGENASE EXTRADIOL-LIKE PROTEIN"/>
    <property type="match status" value="1"/>
</dbReference>
<evidence type="ECO:0000256" key="1">
    <source>
        <dbReference type="ARBA" id="ARBA00001947"/>
    </source>
</evidence>
<comment type="cofactor">
    <cofactor evidence="1">
        <name>Zn(2+)</name>
        <dbReference type="ChEBI" id="CHEBI:29105"/>
    </cofactor>
</comment>
<reference evidence="7 8" key="1">
    <citation type="submission" date="2017-01" db="EMBL/GenBank/DDBJ databases">
        <authorList>
            <person name="Mah S.A."/>
            <person name="Swanson W.J."/>
            <person name="Moy G.W."/>
            <person name="Vacquier V.D."/>
        </authorList>
    </citation>
    <scope>NUCLEOTIDE SEQUENCE [LARGE SCALE GENOMIC DNA]</scope>
    <source>
        <strain evidence="7 8">DCY110</strain>
    </source>
</reference>
<dbReference type="KEGG" id="rhy:RD110_09425"/>
<evidence type="ECO:0000256" key="3">
    <source>
        <dbReference type="ARBA" id="ARBA00022723"/>
    </source>
</evidence>
<comment type="similarity">
    <text evidence="2">Belongs to the DODA-type extradiol aromatic ring-opening dioxygenase family.</text>
</comment>
<dbReference type="STRING" id="1842727.RD110_09425"/>
<dbReference type="InterPro" id="IPR014436">
    <property type="entry name" value="Extradiol_dOase_DODA"/>
</dbReference>
<dbReference type="Proteomes" id="UP000186609">
    <property type="component" value="Chromosome"/>
</dbReference>
<dbReference type="PIRSF" id="PIRSF006157">
    <property type="entry name" value="Doxgns_DODA"/>
    <property type="match status" value="1"/>
</dbReference>
<name>A0A1P8K3K5_9BURK</name>
<dbReference type="AlphaFoldDB" id="A0A1P8K3K5"/>
<dbReference type="CDD" id="cd07363">
    <property type="entry name" value="45_DOPA_Dioxygenase"/>
    <property type="match status" value="1"/>
</dbReference>
<dbReference type="GO" id="GO:0008198">
    <property type="term" value="F:ferrous iron binding"/>
    <property type="evidence" value="ECO:0007669"/>
    <property type="project" value="InterPro"/>
</dbReference>
<evidence type="ECO:0000313" key="8">
    <source>
        <dbReference type="Proteomes" id="UP000186609"/>
    </source>
</evidence>
<dbReference type="GO" id="GO:0008270">
    <property type="term" value="F:zinc ion binding"/>
    <property type="evidence" value="ECO:0007669"/>
    <property type="project" value="InterPro"/>
</dbReference>
<evidence type="ECO:0000259" key="6">
    <source>
        <dbReference type="Pfam" id="PF02900"/>
    </source>
</evidence>